<dbReference type="RefSeq" id="WP_273145186.1">
    <property type="nucleotide sequence ID" value="NZ_CP053675.1"/>
</dbReference>
<keyword evidence="2" id="KW-0812">Transmembrane</keyword>
<proteinExistence type="predicted"/>
<feature type="compositionally biased region" description="Polar residues" evidence="1">
    <location>
        <begin position="1"/>
        <end position="11"/>
    </location>
</feature>
<evidence type="ECO:0000256" key="1">
    <source>
        <dbReference type="SAM" id="MobiDB-lite"/>
    </source>
</evidence>
<accession>A0A9E6SYB4</accession>
<protein>
    <submittedName>
        <fullName evidence="3">Uncharacterized protein</fullName>
    </submittedName>
</protein>
<feature type="region of interest" description="Disordered" evidence="1">
    <location>
        <begin position="1"/>
        <end position="35"/>
    </location>
</feature>
<name>A0A9E6SYB4_9PROT</name>
<evidence type="ECO:0000313" key="3">
    <source>
        <dbReference type="EMBL" id="QWY77766.1"/>
    </source>
</evidence>
<keyword evidence="2" id="KW-1133">Transmembrane helix</keyword>
<sequence length="172" mass="18893">MDHDNQTNQIEPKQDKPLQDPSLKTESGIQSETKSAGKEKVSSTLLIWSVTTVIMLAAGWVSIWQLKRHDAVQNVPYVNSGIKGIIAIDSPRIFNHRLKAFMATDAASSDKTTTLNTASAFGQQFHDIVQAYQKQGYLVINSHAILAGPADMDKTEEVAKKLGITLNDTDNK</sequence>
<feature type="transmembrane region" description="Helical" evidence="2">
    <location>
        <begin position="45"/>
        <end position="64"/>
    </location>
</feature>
<keyword evidence="2" id="KW-0472">Membrane</keyword>
<dbReference type="Proteomes" id="UP000683551">
    <property type="component" value="Chromosome"/>
</dbReference>
<evidence type="ECO:0000313" key="4">
    <source>
        <dbReference type="Proteomes" id="UP000683551"/>
    </source>
</evidence>
<feature type="compositionally biased region" description="Polar residues" evidence="1">
    <location>
        <begin position="22"/>
        <end position="34"/>
    </location>
</feature>
<reference evidence="3" key="1">
    <citation type="submission" date="2021-02" db="EMBL/GenBank/DDBJ databases">
        <title>Comparative genomics of Ferrovum myxofaciens strains, predominant extremophile bacteria forming large biofilm stalactites in acid mine ecosystems.</title>
        <authorList>
            <person name="Burkartova K."/>
            <person name="Ridl J."/>
            <person name="Pajer P."/>
            <person name="Falteisek L."/>
        </authorList>
    </citation>
    <scope>NUCLEOTIDE SEQUENCE</scope>
    <source>
        <strain evidence="3">MI1III</strain>
    </source>
</reference>
<organism evidence="3 4">
    <name type="scientific">Ferrovum myxofaciens</name>
    <dbReference type="NCBI Taxonomy" id="416213"/>
    <lineage>
        <taxon>Bacteria</taxon>
        <taxon>Pseudomonadati</taxon>
        <taxon>Pseudomonadota</taxon>
        <taxon>Betaproteobacteria</taxon>
        <taxon>Ferrovales</taxon>
        <taxon>Ferrovaceae</taxon>
        <taxon>Ferrovum</taxon>
    </lineage>
</organism>
<dbReference type="AlphaFoldDB" id="A0A9E6SYB4"/>
<dbReference type="EMBL" id="CP071137">
    <property type="protein sequence ID" value="QWY77766.1"/>
    <property type="molecule type" value="Genomic_DNA"/>
</dbReference>
<evidence type="ECO:0000256" key="2">
    <source>
        <dbReference type="SAM" id="Phobius"/>
    </source>
</evidence>
<gene>
    <name evidence="3" type="ORF">JZL65_01380</name>
</gene>